<organism evidence="2">
    <name type="scientific">marine sediment metagenome</name>
    <dbReference type="NCBI Taxonomy" id="412755"/>
    <lineage>
        <taxon>unclassified sequences</taxon>
        <taxon>metagenomes</taxon>
        <taxon>ecological metagenomes</taxon>
    </lineage>
</organism>
<evidence type="ECO:0000256" key="1">
    <source>
        <dbReference type="SAM" id="Phobius"/>
    </source>
</evidence>
<dbReference type="EMBL" id="BARW01027217">
    <property type="protein sequence ID" value="GAJ13923.1"/>
    <property type="molecule type" value="Genomic_DNA"/>
</dbReference>
<accession>X1U8P1</accession>
<evidence type="ECO:0000313" key="2">
    <source>
        <dbReference type="EMBL" id="GAJ13923.1"/>
    </source>
</evidence>
<proteinExistence type="predicted"/>
<protein>
    <submittedName>
        <fullName evidence="2">Uncharacterized protein</fullName>
    </submittedName>
</protein>
<feature type="transmembrane region" description="Helical" evidence="1">
    <location>
        <begin position="75"/>
        <end position="94"/>
    </location>
</feature>
<keyword evidence="1" id="KW-1133">Transmembrane helix</keyword>
<comment type="caution">
    <text evidence="2">The sequence shown here is derived from an EMBL/GenBank/DDBJ whole genome shotgun (WGS) entry which is preliminary data.</text>
</comment>
<keyword evidence="1" id="KW-0812">Transmembrane</keyword>
<reference evidence="2" key="1">
    <citation type="journal article" date="2014" name="Front. Microbiol.">
        <title>High frequency of phylogenetically diverse reductive dehalogenase-homologous genes in deep subseafloor sedimentary metagenomes.</title>
        <authorList>
            <person name="Kawai M."/>
            <person name="Futagami T."/>
            <person name="Toyoda A."/>
            <person name="Takaki Y."/>
            <person name="Nishi S."/>
            <person name="Hori S."/>
            <person name="Arai W."/>
            <person name="Tsubouchi T."/>
            <person name="Morono Y."/>
            <person name="Uchiyama I."/>
            <person name="Ito T."/>
            <person name="Fujiyama A."/>
            <person name="Inagaki F."/>
            <person name="Takami H."/>
        </authorList>
    </citation>
    <scope>NUCLEOTIDE SEQUENCE</scope>
    <source>
        <strain evidence="2">Expedition CK06-06</strain>
    </source>
</reference>
<keyword evidence="1" id="KW-0472">Membrane</keyword>
<sequence length="101" mass="11665">MNNERMRDIEKNLGMAKNHLAVGFDWKDDCNYKEEWEELSNDIKKKITYISGKNDFKKAPRAGFNSVNYIVRTTIALWSVVLLASVASILFLGITNSWKFC</sequence>
<dbReference type="AlphaFoldDB" id="X1U8P1"/>
<gene>
    <name evidence="2" type="ORF">S12H4_44205</name>
</gene>
<name>X1U8P1_9ZZZZ</name>